<accession>A0A3G8ZL00</accession>
<sequence length="458" mass="49275">MSNFAKIPAPAISVGAEPAAITNSEYLLRLVAAQDKLRSAELDFLLVYADREHFADLVHLTGVDPRFEEAIYVLSPDGLGNLLLGNENLKLWPAREIGIPVHLYQELSPLGQIRSSPLQLTDLLRTAGIETGSRVGVAGGKEFTAGFVQDPVHALSAPAYLVDALRQVVGLTGSVVNAEHIFKHPTSGLRTVSSAHQIAHFEYAAAVASHSVMTALGHLHPGIAANTLADTLFDHGIPLSCHTMVNFGDRQGLYSPSANVAQLGDAFAIAQGLRGGLTCRAGIIARGPEDLVGPAREGFPQLALNYFDVLIAWYEAATVGAATGDIFAAAESKRDRTVFEFALNPGHLLHLEEWSQSTFEQASPVRLQSGSMVQCDIIPVSTTPGLHVNVEDGVALADGALRAELANDYPELWDRVENRRRYLSDVIGVTLDESVLPMSTMPLWFTPYVMDAQLGMTK</sequence>
<dbReference type="RefSeq" id="WP_124798899.1">
    <property type="nucleotide sequence ID" value="NZ_CP034170.1"/>
</dbReference>
<dbReference type="Proteomes" id="UP000268084">
    <property type="component" value="Chromosome"/>
</dbReference>
<reference evidence="1 2" key="1">
    <citation type="submission" date="2018-11" db="EMBL/GenBank/DDBJ databases">
        <authorList>
            <person name="Da X."/>
        </authorList>
    </citation>
    <scope>NUCLEOTIDE SEQUENCE [LARGE SCALE GENOMIC DNA]</scope>
    <source>
        <strain evidence="1 2">S14-144</strain>
    </source>
</reference>
<name>A0A3G8ZL00_9ACTN</name>
<dbReference type="AlphaFoldDB" id="A0A3G8ZL00"/>
<evidence type="ECO:0008006" key="3">
    <source>
        <dbReference type="Google" id="ProtNLM"/>
    </source>
</evidence>
<gene>
    <name evidence="1" type="ORF">EH165_07390</name>
</gene>
<dbReference type="EMBL" id="CP034170">
    <property type="protein sequence ID" value="AZI57989.1"/>
    <property type="molecule type" value="Genomic_DNA"/>
</dbReference>
<evidence type="ECO:0000313" key="2">
    <source>
        <dbReference type="Proteomes" id="UP000268084"/>
    </source>
</evidence>
<keyword evidence="2" id="KW-1185">Reference proteome</keyword>
<protein>
    <recommendedName>
        <fullName evidence="3">Xaa-Pro aminopeptidase</fullName>
    </recommendedName>
</protein>
<organism evidence="1 2">
    <name type="scientific">Nakamurella antarctica</name>
    <dbReference type="NCBI Taxonomy" id="1902245"/>
    <lineage>
        <taxon>Bacteria</taxon>
        <taxon>Bacillati</taxon>
        <taxon>Actinomycetota</taxon>
        <taxon>Actinomycetes</taxon>
        <taxon>Nakamurellales</taxon>
        <taxon>Nakamurellaceae</taxon>
        <taxon>Nakamurella</taxon>
    </lineage>
</organism>
<reference evidence="1 2" key="2">
    <citation type="submission" date="2018-12" db="EMBL/GenBank/DDBJ databases">
        <title>Nakamurella antarcticus sp. nov., isolated from Antarctica South Shetland Islands soil.</title>
        <authorList>
            <person name="Peng F."/>
        </authorList>
    </citation>
    <scope>NUCLEOTIDE SEQUENCE [LARGE SCALE GENOMIC DNA]</scope>
    <source>
        <strain evidence="1 2">S14-144</strain>
    </source>
</reference>
<evidence type="ECO:0000313" key="1">
    <source>
        <dbReference type="EMBL" id="AZI57989.1"/>
    </source>
</evidence>
<proteinExistence type="predicted"/>
<dbReference type="SUPFAM" id="SSF55920">
    <property type="entry name" value="Creatinase/aminopeptidase"/>
    <property type="match status" value="1"/>
</dbReference>
<dbReference type="OrthoDB" id="9778159at2"/>
<dbReference type="KEGG" id="nak:EH165_07390"/>
<dbReference type="InterPro" id="IPR036005">
    <property type="entry name" value="Creatinase/aminopeptidase-like"/>
</dbReference>